<dbReference type="GO" id="GO:0036502">
    <property type="term" value="C:Derlin-1-VIMP complex"/>
    <property type="evidence" value="ECO:0007669"/>
    <property type="project" value="TreeGrafter"/>
</dbReference>
<sequence>MKGTSCYLQLDHLLVDLHSCPRVWSQTLGRHQKNEISDPSGGNLFSSHKGGMVLTTFNWFNNLPLVTCISLEDMLLDMLLHRPDLTFDFCLLHKDPTLVERREEAVAAARMKMQEELDAKASIFREKQKLQEEERRRQKIEMWESMQQGKSYKGATKLSQVLFHLKHLCLCCSVEGCVLNGFFGPWCSWRYSMSAHFQWHNSTRQ</sequence>
<name>A0A3Q4FZT1_NEOBR</name>
<keyword evidence="5" id="KW-0812">Transmembrane</keyword>
<keyword evidence="9" id="KW-0472">Membrane</keyword>
<reference evidence="10" key="2">
    <citation type="submission" date="2025-09" db="UniProtKB">
        <authorList>
            <consortium name="Ensembl"/>
        </authorList>
    </citation>
    <scope>IDENTIFICATION</scope>
</reference>
<evidence type="ECO:0000256" key="2">
    <source>
        <dbReference type="ARBA" id="ARBA00004496"/>
    </source>
</evidence>
<dbReference type="Ensembl" id="ENSNBRT00000001370.1">
    <property type="protein sequence ID" value="ENSNBRP00000001311.1"/>
    <property type="gene ID" value="ENSNBRG00000001094.1"/>
</dbReference>
<dbReference type="InterPro" id="IPR009703">
    <property type="entry name" value="Selenoprotein_S"/>
</dbReference>
<reference evidence="10" key="1">
    <citation type="submission" date="2025-08" db="UniProtKB">
        <authorList>
            <consortium name="Ensembl"/>
        </authorList>
    </citation>
    <scope>IDENTIFICATION</scope>
</reference>
<protein>
    <submittedName>
        <fullName evidence="10">Uncharacterized protein</fullName>
    </submittedName>
</protein>
<keyword evidence="4" id="KW-0963">Cytoplasm</keyword>
<dbReference type="STRING" id="32507.ENSNBRP00000001311"/>
<keyword evidence="6" id="KW-0256">Endoplasmic reticulum</keyword>
<keyword evidence="8" id="KW-1133">Transmembrane helix</keyword>
<dbReference type="GO" id="GO:0030970">
    <property type="term" value="P:retrograde protein transport, ER to cytosol"/>
    <property type="evidence" value="ECO:0007669"/>
    <property type="project" value="TreeGrafter"/>
</dbReference>
<comment type="subcellular location">
    <subcellularLocation>
        <location evidence="2">Cytoplasm</location>
    </subcellularLocation>
    <subcellularLocation>
        <location evidence="1">Endoplasmic reticulum membrane</location>
        <topology evidence="1">Single-pass membrane protein</topology>
    </subcellularLocation>
</comment>
<proteinExistence type="inferred from homology"/>
<dbReference type="Pfam" id="PF06936">
    <property type="entry name" value="Selenoprotein_S"/>
    <property type="match status" value="1"/>
</dbReference>
<dbReference type="Bgee" id="ENSNBRG00000001094">
    <property type="expression patterns" value="Expressed in heart and 7 other cell types or tissues"/>
</dbReference>
<dbReference type="GO" id="GO:0036513">
    <property type="term" value="C:Derlin-1 retrotranslocation complex"/>
    <property type="evidence" value="ECO:0007669"/>
    <property type="project" value="TreeGrafter"/>
</dbReference>
<keyword evidence="11" id="KW-1185">Reference proteome</keyword>
<evidence type="ECO:0000313" key="11">
    <source>
        <dbReference type="Proteomes" id="UP000261580"/>
    </source>
</evidence>
<evidence type="ECO:0000256" key="1">
    <source>
        <dbReference type="ARBA" id="ARBA00004389"/>
    </source>
</evidence>
<dbReference type="Gene3D" id="6.10.250.2950">
    <property type="match status" value="1"/>
</dbReference>
<dbReference type="PANTHER" id="PTHR28621">
    <property type="entry name" value="SELENOPROTEIN S"/>
    <property type="match status" value="1"/>
</dbReference>
<evidence type="ECO:0000256" key="9">
    <source>
        <dbReference type="ARBA" id="ARBA00023136"/>
    </source>
</evidence>
<evidence type="ECO:0000313" key="10">
    <source>
        <dbReference type="Ensembl" id="ENSNBRP00000001311.1"/>
    </source>
</evidence>
<dbReference type="AlphaFoldDB" id="A0A3Q4FZT1"/>
<dbReference type="GO" id="GO:0030968">
    <property type="term" value="P:endoplasmic reticulum unfolded protein response"/>
    <property type="evidence" value="ECO:0007669"/>
    <property type="project" value="TreeGrafter"/>
</dbReference>
<keyword evidence="7" id="KW-0712">Selenocysteine</keyword>
<dbReference type="Proteomes" id="UP000261580">
    <property type="component" value="Unassembled WGS sequence"/>
</dbReference>
<evidence type="ECO:0000256" key="3">
    <source>
        <dbReference type="ARBA" id="ARBA00011034"/>
    </source>
</evidence>
<dbReference type="GeneTree" id="ENSGT00940000166109"/>
<evidence type="ECO:0000256" key="4">
    <source>
        <dbReference type="ARBA" id="ARBA00022490"/>
    </source>
</evidence>
<dbReference type="PANTHER" id="PTHR28621:SF1">
    <property type="entry name" value="SELENOPROTEIN S"/>
    <property type="match status" value="1"/>
</dbReference>
<evidence type="ECO:0000256" key="6">
    <source>
        <dbReference type="ARBA" id="ARBA00022824"/>
    </source>
</evidence>
<evidence type="ECO:0000256" key="5">
    <source>
        <dbReference type="ARBA" id="ARBA00022692"/>
    </source>
</evidence>
<organism evidence="10 11">
    <name type="scientific">Neolamprologus brichardi</name>
    <name type="common">Fairy cichlid</name>
    <name type="synonym">Lamprologus brichardi</name>
    <dbReference type="NCBI Taxonomy" id="32507"/>
    <lineage>
        <taxon>Eukaryota</taxon>
        <taxon>Metazoa</taxon>
        <taxon>Chordata</taxon>
        <taxon>Craniata</taxon>
        <taxon>Vertebrata</taxon>
        <taxon>Euteleostomi</taxon>
        <taxon>Actinopterygii</taxon>
        <taxon>Neopterygii</taxon>
        <taxon>Teleostei</taxon>
        <taxon>Neoteleostei</taxon>
        <taxon>Acanthomorphata</taxon>
        <taxon>Ovalentaria</taxon>
        <taxon>Cichlomorphae</taxon>
        <taxon>Cichliformes</taxon>
        <taxon>Cichlidae</taxon>
        <taxon>African cichlids</taxon>
        <taxon>Pseudocrenilabrinae</taxon>
        <taxon>Lamprologini</taxon>
        <taxon>Neolamprologus</taxon>
    </lineage>
</organism>
<evidence type="ECO:0000256" key="7">
    <source>
        <dbReference type="ARBA" id="ARBA00022933"/>
    </source>
</evidence>
<comment type="similarity">
    <text evidence="3">Belongs to the selenoprotein S family.</text>
</comment>
<evidence type="ECO:0000256" key="8">
    <source>
        <dbReference type="ARBA" id="ARBA00022989"/>
    </source>
</evidence>
<accession>A0A3Q4FZT1</accession>